<feature type="transmembrane region" description="Helical" evidence="1">
    <location>
        <begin position="33"/>
        <end position="51"/>
    </location>
</feature>
<sequence>MNMPVVLMLAPTPHIAIQHHPHRLKIKMTESRGLAIVIVLVLVLVLVLEPVEPMRWILLDLESAMQMYLDQIMQLRTDQAGLIPQR</sequence>
<keyword evidence="1" id="KW-1133">Transmembrane helix</keyword>
<keyword evidence="1" id="KW-0812">Transmembrane</keyword>
<proteinExistence type="predicted"/>
<accession>A0A3N4M032</accession>
<name>A0A3N4M032_9PEZI</name>
<evidence type="ECO:0000313" key="2">
    <source>
        <dbReference type="EMBL" id="RPB26752.1"/>
    </source>
</evidence>
<gene>
    <name evidence="2" type="ORF">L211DRAFT_866228</name>
</gene>
<evidence type="ECO:0000256" key="1">
    <source>
        <dbReference type="SAM" id="Phobius"/>
    </source>
</evidence>
<dbReference type="InParanoid" id="A0A3N4M032"/>
<keyword evidence="1" id="KW-0472">Membrane</keyword>
<evidence type="ECO:0000313" key="3">
    <source>
        <dbReference type="Proteomes" id="UP000267821"/>
    </source>
</evidence>
<reference evidence="2 3" key="1">
    <citation type="journal article" date="2018" name="Nat. Ecol. Evol.">
        <title>Pezizomycetes genomes reveal the molecular basis of ectomycorrhizal truffle lifestyle.</title>
        <authorList>
            <person name="Murat C."/>
            <person name="Payen T."/>
            <person name="Noel B."/>
            <person name="Kuo A."/>
            <person name="Morin E."/>
            <person name="Chen J."/>
            <person name="Kohler A."/>
            <person name="Krizsan K."/>
            <person name="Balestrini R."/>
            <person name="Da Silva C."/>
            <person name="Montanini B."/>
            <person name="Hainaut M."/>
            <person name="Levati E."/>
            <person name="Barry K.W."/>
            <person name="Belfiori B."/>
            <person name="Cichocki N."/>
            <person name="Clum A."/>
            <person name="Dockter R.B."/>
            <person name="Fauchery L."/>
            <person name="Guy J."/>
            <person name="Iotti M."/>
            <person name="Le Tacon F."/>
            <person name="Lindquist E.A."/>
            <person name="Lipzen A."/>
            <person name="Malagnac F."/>
            <person name="Mello A."/>
            <person name="Molinier V."/>
            <person name="Miyauchi S."/>
            <person name="Poulain J."/>
            <person name="Riccioni C."/>
            <person name="Rubini A."/>
            <person name="Sitrit Y."/>
            <person name="Splivallo R."/>
            <person name="Traeger S."/>
            <person name="Wang M."/>
            <person name="Zifcakova L."/>
            <person name="Wipf D."/>
            <person name="Zambonelli A."/>
            <person name="Paolocci F."/>
            <person name="Nowrousian M."/>
            <person name="Ottonello S."/>
            <person name="Baldrian P."/>
            <person name="Spatafora J.W."/>
            <person name="Henrissat B."/>
            <person name="Nagy L.G."/>
            <person name="Aury J.M."/>
            <person name="Wincker P."/>
            <person name="Grigoriev I.V."/>
            <person name="Bonfante P."/>
            <person name="Martin F.M."/>
        </authorList>
    </citation>
    <scope>NUCLEOTIDE SEQUENCE [LARGE SCALE GENOMIC DNA]</scope>
    <source>
        <strain evidence="2 3">ATCC MYA-4762</strain>
    </source>
</reference>
<dbReference type="Proteomes" id="UP000267821">
    <property type="component" value="Unassembled WGS sequence"/>
</dbReference>
<keyword evidence="3" id="KW-1185">Reference proteome</keyword>
<organism evidence="2 3">
    <name type="scientific">Terfezia boudieri ATCC MYA-4762</name>
    <dbReference type="NCBI Taxonomy" id="1051890"/>
    <lineage>
        <taxon>Eukaryota</taxon>
        <taxon>Fungi</taxon>
        <taxon>Dikarya</taxon>
        <taxon>Ascomycota</taxon>
        <taxon>Pezizomycotina</taxon>
        <taxon>Pezizomycetes</taxon>
        <taxon>Pezizales</taxon>
        <taxon>Pezizaceae</taxon>
        <taxon>Terfezia</taxon>
    </lineage>
</organism>
<dbReference type="AlphaFoldDB" id="A0A3N4M032"/>
<dbReference type="EMBL" id="ML121533">
    <property type="protein sequence ID" value="RPB26752.1"/>
    <property type="molecule type" value="Genomic_DNA"/>
</dbReference>
<protein>
    <submittedName>
        <fullName evidence="2">Uncharacterized protein</fullName>
    </submittedName>
</protein>